<organism evidence="4 5">
    <name type="scientific">Ornithinibacillus massiliensis</name>
    <dbReference type="NCBI Taxonomy" id="1944633"/>
    <lineage>
        <taxon>Bacteria</taxon>
        <taxon>Bacillati</taxon>
        <taxon>Bacillota</taxon>
        <taxon>Bacilli</taxon>
        <taxon>Bacillales</taxon>
        <taxon>Bacillaceae</taxon>
        <taxon>Ornithinibacillus</taxon>
    </lineage>
</organism>
<reference evidence="4 5" key="1">
    <citation type="submission" date="2021-05" db="EMBL/GenBank/DDBJ databases">
        <title>Ornithinibacillus massiliensis sp. nov.</title>
        <authorList>
            <person name="Iwaza R."/>
            <person name="Lagier J.-C."/>
            <person name="Raoult D."/>
        </authorList>
    </citation>
    <scope>NUCLEOTIDE SEQUENCE [LARGE SCALE GENOMIC DNA]</scope>
    <source>
        <strain evidence="4 5">Marseille-P3601</strain>
    </source>
</reference>
<feature type="domain" description="DnaB/C C-terminal" evidence="3">
    <location>
        <begin position="54"/>
        <end position="120"/>
    </location>
</feature>
<evidence type="ECO:0000259" key="3">
    <source>
        <dbReference type="Pfam" id="PF07261"/>
    </source>
</evidence>
<dbReference type="NCBIfam" id="TIGR01446">
    <property type="entry name" value="DnaD_dom"/>
    <property type="match status" value="1"/>
</dbReference>
<dbReference type="PANTHER" id="PTHR37293:SF5">
    <property type="entry name" value="DNA REPLICATION PROTEIN"/>
    <property type="match status" value="1"/>
</dbReference>
<dbReference type="EMBL" id="JAGXBY010000001">
    <property type="protein sequence ID" value="MBS3678753.1"/>
    <property type="molecule type" value="Genomic_DNA"/>
</dbReference>
<evidence type="ECO:0000256" key="1">
    <source>
        <dbReference type="ARBA" id="ARBA00093462"/>
    </source>
</evidence>
<dbReference type="InterPro" id="IPR053162">
    <property type="entry name" value="DnaD"/>
</dbReference>
<proteinExistence type="inferred from homology"/>
<accession>A0ABS5MAD5</accession>
<dbReference type="RefSeq" id="WP_211740853.1">
    <property type="nucleotide sequence ID" value="NZ_JAGXBY010000001.1"/>
</dbReference>
<dbReference type="InterPro" id="IPR006343">
    <property type="entry name" value="DnaB/C_C"/>
</dbReference>
<dbReference type="Pfam" id="PF07261">
    <property type="entry name" value="DnaB_2"/>
    <property type="match status" value="1"/>
</dbReference>
<comment type="caution">
    <text evidence="4">The sequence shown here is derived from an EMBL/GenBank/DDBJ whole genome shotgun (WGS) entry which is preliminary data.</text>
</comment>
<comment type="similarity">
    <text evidence="1">Belongs to the DnaB/DnaD family.</text>
</comment>
<dbReference type="Proteomes" id="UP000681870">
    <property type="component" value="Unassembled WGS sequence"/>
</dbReference>
<gene>
    <name evidence="4" type="ORF">KGF86_00840</name>
</gene>
<protein>
    <submittedName>
        <fullName evidence="4">DnaD domain protein</fullName>
    </submittedName>
</protein>
<dbReference type="PANTHER" id="PTHR37293">
    <property type="entry name" value="PHAGE REPLICATION PROTEIN-RELATED"/>
    <property type="match status" value="1"/>
</dbReference>
<evidence type="ECO:0000313" key="4">
    <source>
        <dbReference type="EMBL" id="MBS3678753.1"/>
    </source>
</evidence>
<keyword evidence="5" id="KW-1185">Reference proteome</keyword>
<name>A0ABS5MAD5_9BACI</name>
<feature type="region of interest" description="Disordered" evidence="2">
    <location>
        <begin position="27"/>
        <end position="47"/>
    </location>
</feature>
<dbReference type="InterPro" id="IPR034829">
    <property type="entry name" value="DnaD-like_sf"/>
</dbReference>
<feature type="compositionally biased region" description="Basic and acidic residues" evidence="2">
    <location>
        <begin position="31"/>
        <end position="47"/>
    </location>
</feature>
<dbReference type="Gene3D" id="1.10.10.630">
    <property type="entry name" value="DnaD domain-like"/>
    <property type="match status" value="1"/>
</dbReference>
<dbReference type="SUPFAM" id="SSF158499">
    <property type="entry name" value="DnaD domain-like"/>
    <property type="match status" value="1"/>
</dbReference>
<sequence>MEFNSAGGYGSSLVETDVDQQVNRQTAPLIKQKETKQKEMKQSRQEGTRTDAVAFYQDNFGLVTPFLTEELLSWVNDFGDEFVIEAMKRALVRGKLNFSYVRGIMNSWLNQGIRTVEELKLSELEGRNSRNSGSGWNRSRSRSDEVVPEWFLERQRKRKEDYLADEEEGDAGEMLKEYLAQRTV</sequence>
<evidence type="ECO:0000256" key="2">
    <source>
        <dbReference type="SAM" id="MobiDB-lite"/>
    </source>
</evidence>
<evidence type="ECO:0000313" key="5">
    <source>
        <dbReference type="Proteomes" id="UP000681870"/>
    </source>
</evidence>